<keyword evidence="3" id="KW-1185">Reference proteome</keyword>
<evidence type="ECO:0000313" key="2">
    <source>
        <dbReference type="EMBL" id="SAL97959.1"/>
    </source>
</evidence>
<reference evidence="2" key="1">
    <citation type="submission" date="2016-04" db="EMBL/GenBank/DDBJ databases">
        <authorList>
            <person name="Evans L.H."/>
            <person name="Alamgir A."/>
            <person name="Owens N."/>
            <person name="Weber N.D."/>
            <person name="Virtaneva K."/>
            <person name="Barbian K."/>
            <person name="Babar A."/>
            <person name="Rosenke K."/>
        </authorList>
    </citation>
    <scope>NUCLEOTIDE SEQUENCE [LARGE SCALE GENOMIC DNA]</scope>
    <source>
        <strain evidence="2">CBS 101.48</strain>
    </source>
</reference>
<keyword evidence="1" id="KW-0472">Membrane</keyword>
<feature type="transmembrane region" description="Helical" evidence="1">
    <location>
        <begin position="60"/>
        <end position="82"/>
    </location>
</feature>
<name>A0A163KSD5_ABSGL</name>
<dbReference type="Proteomes" id="UP000078561">
    <property type="component" value="Unassembled WGS sequence"/>
</dbReference>
<dbReference type="EMBL" id="LT552047">
    <property type="protein sequence ID" value="SAL97959.1"/>
    <property type="molecule type" value="Genomic_DNA"/>
</dbReference>
<evidence type="ECO:0000313" key="3">
    <source>
        <dbReference type="Proteomes" id="UP000078561"/>
    </source>
</evidence>
<dbReference type="InParanoid" id="A0A163KSD5"/>
<proteinExistence type="predicted"/>
<keyword evidence="1" id="KW-1133">Transmembrane helix</keyword>
<evidence type="ECO:0000256" key="1">
    <source>
        <dbReference type="SAM" id="Phobius"/>
    </source>
</evidence>
<protein>
    <submittedName>
        <fullName evidence="2">Uncharacterized protein</fullName>
    </submittedName>
</protein>
<gene>
    <name evidence="2" type="primary">ABSGL_03486.1 scaffold 4609</name>
</gene>
<dbReference type="OrthoDB" id="2217185at2759"/>
<keyword evidence="1" id="KW-0812">Transmembrane</keyword>
<accession>A0A163KSD5</accession>
<dbReference type="AlphaFoldDB" id="A0A163KSD5"/>
<organism evidence="2">
    <name type="scientific">Absidia glauca</name>
    <name type="common">Pin mould</name>
    <dbReference type="NCBI Taxonomy" id="4829"/>
    <lineage>
        <taxon>Eukaryota</taxon>
        <taxon>Fungi</taxon>
        <taxon>Fungi incertae sedis</taxon>
        <taxon>Mucoromycota</taxon>
        <taxon>Mucoromycotina</taxon>
        <taxon>Mucoromycetes</taxon>
        <taxon>Mucorales</taxon>
        <taxon>Cunninghamellaceae</taxon>
        <taxon>Absidia</taxon>
    </lineage>
</organism>
<sequence>MRFQLHSCRAIVVRYGCSDPWFGMHPFVVQCVGGDEKTKTTCPDHNCSLWNQCTQVWQMAIIWVAITTALSFVLNSVLLYCIHQVRRSEPISNPPPPCKQPYASSFFDYNRPAPRMAPHNPYVSNISEPEGLYIRQSTLK</sequence>